<proteinExistence type="predicted"/>
<sequence>MDFLKQVKTPSTKNHDLLNITTSKEINFTEDNNEKLLQFLKILGKNINLRNFRYLGYAKKTGKTLTLAQMDEKMMRIIKQKQKMTLINRTQKKDEEAKHRITSPARTKESEIKTKINQQNEDDLANNNHESMFEFATKYKKYSEDNTIFSIPMSESYVLNNKLSFIGEIRDKLTKYLNISNKDIEKEISCEESSENTGFDPLIHQELVKQYLNSYSPYRGLVLYHGLGSGKTCTSVGVIEAMKSSKKKIFILTPASLKKNYISQMKFCGSTFFQEDDNWEYVEFPKDNSRKQFILDVHQITKLPINNYLNKKNGVYLQRKTPKTENDFVKIDKKVLNEQINEMIKGRFQFISYNGITMDSWNRKYKGSNNYNPFDNSVVIVDEGHNFVSRIVNKLNINGNSVSVEMYNHILTADNCNVVMLTGTPLINYPNELGVLFNLVSGGNLVIEMRCSHDNKKMVSIKYFKKALESLGNIDFITYVENTNTLKVMKNPYGFINETSGKIKYDLNGKISVKEFKDKIIELLQEAGYKVLNLEDAKDSMIKMYKKFPDTKVNFDTIFIDKQNNGLKNKQYFQTKISGLVSYVGDKKELMPTIVSSGQDDDIFIEVLEMNENVLTHYNTARTVERALDSKMKTKKNNKKDSNDQTGSYKIFSRAACNFVFPSQINRFPSFGEAKNGLSKKEGKEGKMNRPIMNVDNIENIEEDQLELMTREEMLTLNDGKYDTQDAELLETKVNKKRQAEFSEKVNFLLRELTNNAYKYFDSDIEKLVKTKNVKIATDPEYETNQENDLKLYSPKFHKMLENILDNENQGLHLMYSNFRTLEGIGIFKILLEYYGYSEFKIVKTTNASGIQEYNMEVENAFYYNSSFESIGGDESPNEEFTTLNGRKFYALYTGKEGEEEKEIIRNIYNGNFEKIPVNIKKDIRKYFFNNIASDMTNLFGEVIKLLMISSSGAEGIDLKNVRYVHITEPYWHPVRIDQVIGRAKRICSHKDLPDELQNVKVFLYLLSHNKKLLKEKEASYTQLINGDTDKEGNVITTDENLLKIMKRKKKLMQQFLTAMKESSVDCIFNYEQQDKCLSFPLPKSGINPHKTLQTNLRYKDNAYENIQVRKPNITTNTDNDRGEYIDRKKMSAILKTKYVKLDGPGGMKKKVAVDFISSPPVAFDLKHKQRLGILEKQPNGEYLLKNDE</sequence>
<evidence type="ECO:0000259" key="2">
    <source>
        <dbReference type="Pfam" id="PF00271"/>
    </source>
</evidence>
<dbReference type="AlphaFoldDB" id="A0A6C0L0N3"/>
<feature type="domain" description="Helicase C-terminal" evidence="2">
    <location>
        <begin position="941"/>
        <end position="987"/>
    </location>
</feature>
<dbReference type="EMBL" id="MN741005">
    <property type="protein sequence ID" value="QHU22334.1"/>
    <property type="molecule type" value="Genomic_DNA"/>
</dbReference>
<dbReference type="InterPro" id="IPR001650">
    <property type="entry name" value="Helicase_C-like"/>
</dbReference>
<dbReference type="Pfam" id="PF00271">
    <property type="entry name" value="Helicase_C"/>
    <property type="match status" value="1"/>
</dbReference>
<feature type="region of interest" description="Disordered" evidence="1">
    <location>
        <begin position="90"/>
        <end position="111"/>
    </location>
</feature>
<name>A0A6C0L0N3_9ZZZZ</name>
<evidence type="ECO:0000256" key="1">
    <source>
        <dbReference type="SAM" id="MobiDB-lite"/>
    </source>
</evidence>
<dbReference type="Gene3D" id="3.40.50.300">
    <property type="entry name" value="P-loop containing nucleotide triphosphate hydrolases"/>
    <property type="match status" value="2"/>
</dbReference>
<dbReference type="GO" id="GO:0005524">
    <property type="term" value="F:ATP binding"/>
    <property type="evidence" value="ECO:0007669"/>
    <property type="project" value="InterPro"/>
</dbReference>
<protein>
    <recommendedName>
        <fullName evidence="2">Helicase C-terminal domain-containing protein</fullName>
    </recommendedName>
</protein>
<dbReference type="InterPro" id="IPR027417">
    <property type="entry name" value="P-loop_NTPase"/>
</dbReference>
<reference evidence="3" key="1">
    <citation type="journal article" date="2020" name="Nature">
        <title>Giant virus diversity and host interactions through global metagenomics.</title>
        <authorList>
            <person name="Schulz F."/>
            <person name="Roux S."/>
            <person name="Paez-Espino D."/>
            <person name="Jungbluth S."/>
            <person name="Walsh D.A."/>
            <person name="Denef V.J."/>
            <person name="McMahon K.D."/>
            <person name="Konstantinidis K.T."/>
            <person name="Eloe-Fadrosh E.A."/>
            <person name="Kyrpides N.C."/>
            <person name="Woyke T."/>
        </authorList>
    </citation>
    <scope>NUCLEOTIDE SEQUENCE</scope>
    <source>
        <strain evidence="3">GVMAG-S-ERX555907-102</strain>
    </source>
</reference>
<organism evidence="3">
    <name type="scientific">viral metagenome</name>
    <dbReference type="NCBI Taxonomy" id="1070528"/>
    <lineage>
        <taxon>unclassified sequences</taxon>
        <taxon>metagenomes</taxon>
        <taxon>organismal metagenomes</taxon>
    </lineage>
</organism>
<dbReference type="SUPFAM" id="SSF52540">
    <property type="entry name" value="P-loop containing nucleoside triphosphate hydrolases"/>
    <property type="match status" value="2"/>
</dbReference>
<evidence type="ECO:0000313" key="3">
    <source>
        <dbReference type="EMBL" id="QHU22334.1"/>
    </source>
</evidence>
<accession>A0A6C0L0N3</accession>